<protein>
    <submittedName>
        <fullName evidence="1">Uncharacterized protein</fullName>
    </submittedName>
</protein>
<sequence>MFPKHTRVYVLLLLWDGENPALRILTEVHELGIVLASIYDFEVEIYRTPNNGSHKKLNRKILDFIELGDDNKEDLKFPCWTSRSNHRAPTRNMVKWGGIQNSLKEAQPDVLLLLNCCSSGTANIGVGHETTEFIAACGFNNLASGVGPDSCTYALTIELRLLSLYPKFTAAMLSNGIPCRIQN</sequence>
<reference evidence="1 2" key="1">
    <citation type="journal article" date="2020" name="Genome Biol. Evol.">
        <title>Comparative genomics of Sclerotiniaceae.</title>
        <authorList>
            <person name="Valero Jimenez C.A."/>
            <person name="Steentjes M."/>
            <person name="Scholten O.E."/>
            <person name="Van Kan J.A.L."/>
        </authorList>
    </citation>
    <scope>NUCLEOTIDE SEQUENCE [LARGE SCALE GENOMIC DNA]</scope>
    <source>
        <strain evidence="1 2">MUCL 94</strain>
    </source>
</reference>
<dbReference type="EMBL" id="RCSW01000011">
    <property type="protein sequence ID" value="KAF7942886.1"/>
    <property type="molecule type" value="Genomic_DNA"/>
</dbReference>
<accession>A0A9P5IRX1</accession>
<gene>
    <name evidence="1" type="ORF">EAE97_006340</name>
</gene>
<proteinExistence type="predicted"/>
<keyword evidence="2" id="KW-1185">Reference proteome</keyword>
<dbReference type="RefSeq" id="XP_038732560.1">
    <property type="nucleotide sequence ID" value="XM_038876853.1"/>
</dbReference>
<dbReference type="GeneID" id="62149929"/>
<dbReference type="AlphaFoldDB" id="A0A9P5IRX1"/>
<comment type="caution">
    <text evidence="1">The sequence shown here is derived from an EMBL/GenBank/DDBJ whole genome shotgun (WGS) entry which is preliminary data.</text>
</comment>
<evidence type="ECO:0000313" key="1">
    <source>
        <dbReference type="EMBL" id="KAF7942886.1"/>
    </source>
</evidence>
<evidence type="ECO:0000313" key="2">
    <source>
        <dbReference type="Proteomes" id="UP000710849"/>
    </source>
</evidence>
<organism evidence="1 2">
    <name type="scientific">Botrytis byssoidea</name>
    <dbReference type="NCBI Taxonomy" id="139641"/>
    <lineage>
        <taxon>Eukaryota</taxon>
        <taxon>Fungi</taxon>
        <taxon>Dikarya</taxon>
        <taxon>Ascomycota</taxon>
        <taxon>Pezizomycotina</taxon>
        <taxon>Leotiomycetes</taxon>
        <taxon>Helotiales</taxon>
        <taxon>Sclerotiniaceae</taxon>
        <taxon>Botrytis</taxon>
    </lineage>
</organism>
<dbReference type="Proteomes" id="UP000710849">
    <property type="component" value="Unassembled WGS sequence"/>
</dbReference>
<name>A0A9P5IRX1_9HELO</name>